<dbReference type="eggNOG" id="ENOG50340WH">
    <property type="taxonomic scope" value="Bacteria"/>
</dbReference>
<evidence type="ECO:0000313" key="2">
    <source>
        <dbReference type="Proteomes" id="UP000075455"/>
    </source>
</evidence>
<dbReference type="RefSeq" id="WP_017437350.1">
    <property type="nucleotide sequence ID" value="NZ_AP025623.1"/>
</dbReference>
<accession>A0A150LU37</accession>
<dbReference type="Proteomes" id="UP000075455">
    <property type="component" value="Unassembled WGS sequence"/>
</dbReference>
<gene>
    <name evidence="1" type="ORF">B4119_2188</name>
</gene>
<reference evidence="1 2" key="1">
    <citation type="submission" date="2016-01" db="EMBL/GenBank/DDBJ databases">
        <title>Draft Genome Sequences of Seven Thermophilic Sporeformers Isolated from Foods.</title>
        <authorList>
            <person name="Berendsen E.M."/>
            <person name="Wells-Bennik M.H."/>
            <person name="Krawcyk A.O."/>
            <person name="De Jong A."/>
            <person name="Holsappel S."/>
            <person name="Eijlander R.T."/>
            <person name="Kuipers O.P."/>
        </authorList>
    </citation>
    <scope>NUCLEOTIDE SEQUENCE [LARGE SCALE GENOMIC DNA]</scope>
    <source>
        <strain evidence="1 2">B4119</strain>
    </source>
</reference>
<dbReference type="GeneID" id="301191337"/>
<protein>
    <submittedName>
        <fullName evidence="1">Uncharacterized protein</fullName>
    </submittedName>
</protein>
<proteinExistence type="predicted"/>
<dbReference type="AlphaFoldDB" id="A0A150LU37"/>
<name>A0A150LU37_9BACL</name>
<dbReference type="EMBL" id="LQYS01000037">
    <property type="protein sequence ID" value="KYD15760.1"/>
    <property type="molecule type" value="Genomic_DNA"/>
</dbReference>
<sequence length="120" mass="13891">MFESWKNWMKQTTNALIDRLQWEKHSFSDIAQLIREHPDTSVSEKTWLGLTYRFYSLRLDNAVLTMETKKTKGNDEHILFISVSSSNSAPIVYRSYDEKSDLHETIATPPLTKKTAPVSP</sequence>
<evidence type="ECO:0000313" key="1">
    <source>
        <dbReference type="EMBL" id="KYD15760.1"/>
    </source>
</evidence>
<organism evidence="1 2">
    <name type="scientific">Saccharococcus caldoxylosilyticus</name>
    <dbReference type="NCBI Taxonomy" id="81408"/>
    <lineage>
        <taxon>Bacteria</taxon>
        <taxon>Bacillati</taxon>
        <taxon>Bacillota</taxon>
        <taxon>Bacilli</taxon>
        <taxon>Bacillales</taxon>
        <taxon>Anoxybacillaceae</taxon>
        <taxon>Saccharococcus</taxon>
    </lineage>
</organism>
<dbReference type="STRING" id="81408.B4119_2188"/>
<dbReference type="PATRIC" id="fig|81408.3.peg.3217"/>
<comment type="caution">
    <text evidence="1">The sequence shown here is derived from an EMBL/GenBank/DDBJ whole genome shotgun (WGS) entry which is preliminary data.</text>
</comment>